<feature type="compositionally biased region" description="Basic and acidic residues" evidence="1">
    <location>
        <begin position="165"/>
        <end position="174"/>
    </location>
</feature>
<feature type="domain" description="DUF4283" evidence="2">
    <location>
        <begin position="3"/>
        <end position="58"/>
    </location>
</feature>
<sequence>MTMWRPSGRLDCIDLERDFFLIRFSLKEDYDRVLKDGPWFVGGHYLSIRKWEPNFKPSTASVSSIVVWVRFPELPREYYELLVLHDLGQVIGPVLRIDTCATSETREQFARICVQVNLSNPLIKIIKIGGVEQPVHYEGINSLCFSCSRVGHKVESCLYTTRASKRDGEDRTKNADPAVLDRSTPSEETYRPWVIVS</sequence>
<feature type="region of interest" description="Disordered" evidence="1">
    <location>
        <begin position="165"/>
        <end position="184"/>
    </location>
</feature>
<evidence type="ECO:0000259" key="2">
    <source>
        <dbReference type="Pfam" id="PF14111"/>
    </source>
</evidence>
<organism evidence="3 4">
    <name type="scientific">Quercus lobata</name>
    <name type="common">Valley oak</name>
    <dbReference type="NCBI Taxonomy" id="97700"/>
    <lineage>
        <taxon>Eukaryota</taxon>
        <taxon>Viridiplantae</taxon>
        <taxon>Streptophyta</taxon>
        <taxon>Embryophyta</taxon>
        <taxon>Tracheophyta</taxon>
        <taxon>Spermatophyta</taxon>
        <taxon>Magnoliopsida</taxon>
        <taxon>eudicotyledons</taxon>
        <taxon>Gunneridae</taxon>
        <taxon>Pentapetalae</taxon>
        <taxon>rosids</taxon>
        <taxon>fabids</taxon>
        <taxon>Fagales</taxon>
        <taxon>Fagaceae</taxon>
        <taxon>Quercus</taxon>
    </lineage>
</organism>
<dbReference type="InterPro" id="IPR040256">
    <property type="entry name" value="At4g02000-like"/>
</dbReference>
<dbReference type="PANTHER" id="PTHR31286">
    <property type="entry name" value="GLYCINE-RICH CELL WALL STRUCTURAL PROTEIN 1.8-LIKE"/>
    <property type="match status" value="1"/>
</dbReference>
<dbReference type="Gramene" id="QL02p068766:mrna">
    <property type="protein sequence ID" value="QL02p068766:mrna:CDS:1"/>
    <property type="gene ID" value="QL02p068766"/>
</dbReference>
<evidence type="ECO:0000256" key="1">
    <source>
        <dbReference type="SAM" id="MobiDB-lite"/>
    </source>
</evidence>
<dbReference type="EnsemblPlants" id="QL02p068766:mrna">
    <property type="protein sequence ID" value="QL02p068766:mrna:CDS:1"/>
    <property type="gene ID" value="QL02p068766"/>
</dbReference>
<reference evidence="3" key="2">
    <citation type="submission" date="2021-01" db="UniProtKB">
        <authorList>
            <consortium name="EnsemblPlants"/>
        </authorList>
    </citation>
    <scope>IDENTIFICATION</scope>
</reference>
<protein>
    <recommendedName>
        <fullName evidence="2">DUF4283 domain-containing protein</fullName>
    </recommendedName>
</protein>
<dbReference type="OMA" id="EYWHEWI"/>
<name>A0A7N2KYR2_QUELO</name>
<reference evidence="4" key="1">
    <citation type="journal article" date="2016" name="G3 (Bethesda)">
        <title>First Draft Assembly and Annotation of the Genome of a California Endemic Oak Quercus lobata Nee (Fagaceae).</title>
        <authorList>
            <person name="Sork V.L."/>
            <person name="Fitz-Gibbon S.T."/>
            <person name="Puiu D."/>
            <person name="Crepeau M."/>
            <person name="Gugger P.F."/>
            <person name="Sherman R."/>
            <person name="Stevens K."/>
            <person name="Langley C.H."/>
            <person name="Pellegrini M."/>
            <person name="Salzberg S.L."/>
        </authorList>
    </citation>
    <scope>NUCLEOTIDE SEQUENCE [LARGE SCALE GENOMIC DNA]</scope>
    <source>
        <strain evidence="4">cv. SW786</strain>
    </source>
</reference>
<dbReference type="Pfam" id="PF14111">
    <property type="entry name" value="DUF4283"/>
    <property type="match status" value="1"/>
</dbReference>
<dbReference type="Proteomes" id="UP000594261">
    <property type="component" value="Chromosome 2"/>
</dbReference>
<evidence type="ECO:0000313" key="4">
    <source>
        <dbReference type="Proteomes" id="UP000594261"/>
    </source>
</evidence>
<dbReference type="AlphaFoldDB" id="A0A7N2KYR2"/>
<dbReference type="InterPro" id="IPR025558">
    <property type="entry name" value="DUF4283"/>
</dbReference>
<accession>A0A7N2KYR2</accession>
<evidence type="ECO:0000313" key="3">
    <source>
        <dbReference type="EnsemblPlants" id="QL02p068766:mrna:CDS:1"/>
    </source>
</evidence>
<dbReference type="InParanoid" id="A0A7N2KYR2"/>
<keyword evidence="4" id="KW-1185">Reference proteome</keyword>
<proteinExistence type="predicted"/>
<dbReference type="PANTHER" id="PTHR31286:SF99">
    <property type="entry name" value="DUF4283 DOMAIN-CONTAINING PROTEIN"/>
    <property type="match status" value="1"/>
</dbReference>